<evidence type="ECO:0000256" key="1">
    <source>
        <dbReference type="SAM" id="Phobius"/>
    </source>
</evidence>
<accession>A0A814F8N6</accession>
<gene>
    <name evidence="3" type="ORF">GPM918_LOCUS12672</name>
    <name evidence="2" type="ORF">OVA965_LOCUS976</name>
    <name evidence="5" type="ORF">SRO942_LOCUS12667</name>
    <name evidence="4" type="ORF">TMI583_LOCUS977</name>
</gene>
<proteinExistence type="predicted"/>
<keyword evidence="1" id="KW-0472">Membrane</keyword>
<organism evidence="3 6">
    <name type="scientific">Didymodactylos carnosus</name>
    <dbReference type="NCBI Taxonomy" id="1234261"/>
    <lineage>
        <taxon>Eukaryota</taxon>
        <taxon>Metazoa</taxon>
        <taxon>Spiralia</taxon>
        <taxon>Gnathifera</taxon>
        <taxon>Rotifera</taxon>
        <taxon>Eurotatoria</taxon>
        <taxon>Bdelloidea</taxon>
        <taxon>Philodinida</taxon>
        <taxon>Philodinidae</taxon>
        <taxon>Didymodactylos</taxon>
    </lineage>
</organism>
<protein>
    <submittedName>
        <fullName evidence="3">Uncharacterized protein</fullName>
    </submittedName>
</protein>
<dbReference type="Proteomes" id="UP000663829">
    <property type="component" value="Unassembled WGS sequence"/>
</dbReference>
<sequence>MQPTITLLLPSIIITTSEQPHTTEMSLTQLVALITPTASPIVCQWSIWSIWLPVVASCVGNRTRIRACEPHVKRICAVNCTGLSVDVKLCTGTSALLDDSTTAGGSHIVLIVVVVLVSVLVLAVLGYAIVRWKRATLRPRRLSVIKQRYLSAGQKRGSVGLFSQASAKTFQSVTSTSNQPMLMMQQQHMNDLFPSHYPPTKVHNATVDDERRKTLRDNLVQRLTLPSTRRSIEQIRSNISIASALGNVEPRYK</sequence>
<keyword evidence="1" id="KW-0812">Transmembrane</keyword>
<keyword evidence="6" id="KW-1185">Reference proteome</keyword>
<dbReference type="EMBL" id="CAJOBA010000161">
    <property type="protein sequence ID" value="CAF3509669.1"/>
    <property type="molecule type" value="Genomic_DNA"/>
</dbReference>
<evidence type="ECO:0000313" key="5">
    <source>
        <dbReference type="EMBL" id="CAF3752067.1"/>
    </source>
</evidence>
<evidence type="ECO:0000313" key="6">
    <source>
        <dbReference type="Proteomes" id="UP000663829"/>
    </source>
</evidence>
<evidence type="ECO:0000313" key="4">
    <source>
        <dbReference type="EMBL" id="CAF3509669.1"/>
    </source>
</evidence>
<feature type="transmembrane region" description="Helical" evidence="1">
    <location>
        <begin position="108"/>
        <end position="130"/>
    </location>
</feature>
<keyword evidence="1" id="KW-1133">Transmembrane helix</keyword>
<evidence type="ECO:0000313" key="2">
    <source>
        <dbReference type="EMBL" id="CAF0733502.1"/>
    </source>
</evidence>
<dbReference type="Proteomes" id="UP000677228">
    <property type="component" value="Unassembled WGS sequence"/>
</dbReference>
<evidence type="ECO:0000313" key="3">
    <source>
        <dbReference type="EMBL" id="CAF0979495.1"/>
    </source>
</evidence>
<dbReference type="Proteomes" id="UP000682733">
    <property type="component" value="Unassembled WGS sequence"/>
</dbReference>
<dbReference type="EMBL" id="CAJOBC010002801">
    <property type="protein sequence ID" value="CAF3752067.1"/>
    <property type="molecule type" value="Genomic_DNA"/>
</dbReference>
<name>A0A814F8N6_9BILA</name>
<reference evidence="3" key="1">
    <citation type="submission" date="2021-02" db="EMBL/GenBank/DDBJ databases">
        <authorList>
            <person name="Nowell W R."/>
        </authorList>
    </citation>
    <scope>NUCLEOTIDE SEQUENCE</scope>
</reference>
<dbReference type="EMBL" id="CAJNOK010000161">
    <property type="protein sequence ID" value="CAF0733502.1"/>
    <property type="molecule type" value="Genomic_DNA"/>
</dbReference>
<dbReference type="EMBL" id="CAJNOQ010002802">
    <property type="protein sequence ID" value="CAF0979495.1"/>
    <property type="molecule type" value="Genomic_DNA"/>
</dbReference>
<dbReference type="Proteomes" id="UP000681722">
    <property type="component" value="Unassembled WGS sequence"/>
</dbReference>
<comment type="caution">
    <text evidence="3">The sequence shown here is derived from an EMBL/GenBank/DDBJ whole genome shotgun (WGS) entry which is preliminary data.</text>
</comment>
<dbReference type="AlphaFoldDB" id="A0A814F8N6"/>